<accession>A0ABY5GJL0</accession>
<dbReference type="SUPFAM" id="SSF51730">
    <property type="entry name" value="FAD-linked oxidoreductase"/>
    <property type="match status" value="1"/>
</dbReference>
<name>A0ABY5GJL0_9GAMM</name>
<dbReference type="Gene3D" id="3.20.20.220">
    <property type="match status" value="1"/>
</dbReference>
<protein>
    <submittedName>
        <fullName evidence="2">Methylenetetrahydrofolate reductase</fullName>
    </submittedName>
</protein>
<reference evidence="2" key="1">
    <citation type="submission" date="2022-07" db="EMBL/GenBank/DDBJ databases">
        <title>Genome sequencing of Photobacterium atrarenae GJH2-4.</title>
        <authorList>
            <person name="Park S.-J."/>
        </authorList>
    </citation>
    <scope>NUCLEOTIDE SEQUENCE</scope>
    <source>
        <strain evidence="2">GJH2-4</strain>
    </source>
</reference>
<organism evidence="2 3">
    <name type="scientific">Photobacterium atrarenae</name>
    <dbReference type="NCBI Taxonomy" id="865757"/>
    <lineage>
        <taxon>Bacteria</taxon>
        <taxon>Pseudomonadati</taxon>
        <taxon>Pseudomonadota</taxon>
        <taxon>Gammaproteobacteria</taxon>
        <taxon>Vibrionales</taxon>
        <taxon>Vibrionaceae</taxon>
        <taxon>Photobacterium</taxon>
    </lineage>
</organism>
<proteinExistence type="predicted"/>
<evidence type="ECO:0000313" key="2">
    <source>
        <dbReference type="EMBL" id="UTV29509.1"/>
    </source>
</evidence>
<dbReference type="RefSeq" id="WP_255390827.1">
    <property type="nucleotide sequence ID" value="NZ_CP101509.1"/>
</dbReference>
<dbReference type="EMBL" id="CP101509">
    <property type="protein sequence ID" value="UTV29509.1"/>
    <property type="molecule type" value="Genomic_DNA"/>
</dbReference>
<sequence length="294" mass="32453">MKPDALQHPGWEHYEVDVEPTMRQLMAQASLEATPSQVLGLAAAPEWLMPGTRIYVPFLPKSRFEETLAACERLQQWGMVAIPHIPARAVPGEAQLSQWLTSLIGLGVYHILLIAGERATPAGPFANTLALLASGILAQFPLQGIGVAGHPEGHPVATLDELSDALIFKREYARANQVELWIVTQFSFDPDIVIHWLESYRELLGPVPVYLGMPGPTRLKNLLFYAAQCGVVASMAALRRNMNAAQLLKPWTPAPLVEAMARYQMMNPATPFRGIHLYPFGGLKQSAYWLQGKQ</sequence>
<gene>
    <name evidence="2" type="ORF">NNL38_21055</name>
</gene>
<keyword evidence="1" id="KW-0560">Oxidoreductase</keyword>
<dbReference type="InterPro" id="IPR029041">
    <property type="entry name" value="FAD-linked_oxidoreductase-like"/>
</dbReference>
<dbReference type="Proteomes" id="UP001057998">
    <property type="component" value="Chromosome 2"/>
</dbReference>
<keyword evidence="3" id="KW-1185">Reference proteome</keyword>
<evidence type="ECO:0000256" key="1">
    <source>
        <dbReference type="ARBA" id="ARBA00023002"/>
    </source>
</evidence>
<evidence type="ECO:0000313" key="3">
    <source>
        <dbReference type="Proteomes" id="UP001057998"/>
    </source>
</evidence>